<evidence type="ECO:0000313" key="2">
    <source>
        <dbReference type="EMBL" id="KAL0367817.1"/>
    </source>
</evidence>
<keyword evidence="1" id="KW-0472">Membrane</keyword>
<accession>A0AAW2QK81</accession>
<proteinExistence type="predicted"/>
<keyword evidence="1" id="KW-0812">Transmembrane</keyword>
<name>A0AAW2QK81_SESRA</name>
<gene>
    <name evidence="2" type="ORF">Sradi_3671800</name>
</gene>
<reference evidence="2" key="1">
    <citation type="submission" date="2020-06" db="EMBL/GenBank/DDBJ databases">
        <authorList>
            <person name="Li T."/>
            <person name="Hu X."/>
            <person name="Zhang T."/>
            <person name="Song X."/>
            <person name="Zhang H."/>
            <person name="Dai N."/>
            <person name="Sheng W."/>
            <person name="Hou X."/>
            <person name="Wei L."/>
        </authorList>
    </citation>
    <scope>NUCLEOTIDE SEQUENCE</scope>
    <source>
        <strain evidence="2">G02</strain>
        <tissue evidence="2">Leaf</tissue>
    </source>
</reference>
<organism evidence="2">
    <name type="scientific">Sesamum radiatum</name>
    <name type="common">Black benniseed</name>
    <dbReference type="NCBI Taxonomy" id="300843"/>
    <lineage>
        <taxon>Eukaryota</taxon>
        <taxon>Viridiplantae</taxon>
        <taxon>Streptophyta</taxon>
        <taxon>Embryophyta</taxon>
        <taxon>Tracheophyta</taxon>
        <taxon>Spermatophyta</taxon>
        <taxon>Magnoliopsida</taxon>
        <taxon>eudicotyledons</taxon>
        <taxon>Gunneridae</taxon>
        <taxon>Pentapetalae</taxon>
        <taxon>asterids</taxon>
        <taxon>lamiids</taxon>
        <taxon>Lamiales</taxon>
        <taxon>Pedaliaceae</taxon>
        <taxon>Sesamum</taxon>
    </lineage>
</organism>
<dbReference type="EMBL" id="JACGWJ010000015">
    <property type="protein sequence ID" value="KAL0367817.1"/>
    <property type="molecule type" value="Genomic_DNA"/>
</dbReference>
<sequence>MMVFYHNFDFGFLEDPSSLVSFIFALPPSALEACASSILMYFAALAKMPSNLGAGFLAIDLKKSQSDNPYEKALAKEF</sequence>
<evidence type="ECO:0000256" key="1">
    <source>
        <dbReference type="SAM" id="Phobius"/>
    </source>
</evidence>
<reference evidence="2" key="2">
    <citation type="journal article" date="2024" name="Plant">
        <title>Genomic evolution and insights into agronomic trait innovations of Sesamum species.</title>
        <authorList>
            <person name="Miao H."/>
            <person name="Wang L."/>
            <person name="Qu L."/>
            <person name="Liu H."/>
            <person name="Sun Y."/>
            <person name="Le M."/>
            <person name="Wang Q."/>
            <person name="Wei S."/>
            <person name="Zheng Y."/>
            <person name="Lin W."/>
            <person name="Duan Y."/>
            <person name="Cao H."/>
            <person name="Xiong S."/>
            <person name="Wang X."/>
            <person name="Wei L."/>
            <person name="Li C."/>
            <person name="Ma Q."/>
            <person name="Ju M."/>
            <person name="Zhao R."/>
            <person name="Li G."/>
            <person name="Mu C."/>
            <person name="Tian Q."/>
            <person name="Mei H."/>
            <person name="Zhang T."/>
            <person name="Gao T."/>
            <person name="Zhang H."/>
        </authorList>
    </citation>
    <scope>NUCLEOTIDE SEQUENCE</scope>
    <source>
        <strain evidence="2">G02</strain>
    </source>
</reference>
<dbReference type="AlphaFoldDB" id="A0AAW2QK81"/>
<comment type="caution">
    <text evidence="2">The sequence shown here is derived from an EMBL/GenBank/DDBJ whole genome shotgun (WGS) entry which is preliminary data.</text>
</comment>
<feature type="transmembrane region" description="Helical" evidence="1">
    <location>
        <begin position="20"/>
        <end position="42"/>
    </location>
</feature>
<protein>
    <submittedName>
        <fullName evidence="2">Uncharacterized protein</fullName>
    </submittedName>
</protein>
<keyword evidence="1" id="KW-1133">Transmembrane helix</keyword>